<comment type="similarity">
    <text evidence="2">Belongs to the RLP family.</text>
</comment>
<reference evidence="14" key="3">
    <citation type="submission" date="2018-08" db="UniProtKB">
        <authorList>
            <consortium name="EnsemblPlants"/>
        </authorList>
    </citation>
    <scope>IDENTIFICATION</scope>
    <source>
        <strain evidence="14">cv. Bd21</strain>
    </source>
</reference>
<organism evidence="13">
    <name type="scientific">Brachypodium distachyon</name>
    <name type="common">Purple false brome</name>
    <name type="synonym">Trachynia distachya</name>
    <dbReference type="NCBI Taxonomy" id="15368"/>
    <lineage>
        <taxon>Eukaryota</taxon>
        <taxon>Viridiplantae</taxon>
        <taxon>Streptophyta</taxon>
        <taxon>Embryophyta</taxon>
        <taxon>Tracheophyta</taxon>
        <taxon>Spermatophyta</taxon>
        <taxon>Magnoliopsida</taxon>
        <taxon>Liliopsida</taxon>
        <taxon>Poales</taxon>
        <taxon>Poaceae</taxon>
        <taxon>BOP clade</taxon>
        <taxon>Pooideae</taxon>
        <taxon>Stipodae</taxon>
        <taxon>Brachypodieae</taxon>
        <taxon>Brachypodium</taxon>
    </lineage>
</organism>
<evidence type="ECO:0000256" key="3">
    <source>
        <dbReference type="ARBA" id="ARBA00022475"/>
    </source>
</evidence>
<protein>
    <recommendedName>
        <fullName evidence="12">Leucine-rich repeat-containing N-terminal plant-type domain-containing protein</fullName>
    </recommendedName>
</protein>
<reference evidence="13 14" key="1">
    <citation type="journal article" date="2010" name="Nature">
        <title>Genome sequencing and analysis of the model grass Brachypodium distachyon.</title>
        <authorList>
            <consortium name="International Brachypodium Initiative"/>
        </authorList>
    </citation>
    <scope>NUCLEOTIDE SEQUENCE [LARGE SCALE GENOMIC DNA]</scope>
    <source>
        <strain evidence="13 14">Bd21</strain>
    </source>
</reference>
<evidence type="ECO:0000313" key="15">
    <source>
        <dbReference type="Proteomes" id="UP000008810"/>
    </source>
</evidence>
<evidence type="ECO:0000256" key="7">
    <source>
        <dbReference type="ARBA" id="ARBA00022737"/>
    </source>
</evidence>
<evidence type="ECO:0000256" key="8">
    <source>
        <dbReference type="ARBA" id="ARBA00022989"/>
    </source>
</evidence>
<accession>A0A2K2CW82</accession>
<dbReference type="InterPro" id="IPR003591">
    <property type="entry name" value="Leu-rich_rpt_typical-subtyp"/>
</dbReference>
<keyword evidence="6 11" id="KW-0732">Signal</keyword>
<dbReference type="EnsemblPlants" id="PNT66284">
    <property type="protein sequence ID" value="PNT66284"/>
    <property type="gene ID" value="BRADI_3g09612v3"/>
</dbReference>
<dbReference type="InterPro" id="IPR001611">
    <property type="entry name" value="Leu-rich_rpt"/>
</dbReference>
<dbReference type="STRING" id="15368.A0A2K2CW82"/>
<keyword evidence="9" id="KW-0472">Membrane</keyword>
<dbReference type="InterPro" id="IPR046956">
    <property type="entry name" value="RLP23-like"/>
</dbReference>
<keyword evidence="7" id="KW-0677">Repeat</keyword>
<dbReference type="EMBL" id="CM000882">
    <property type="protein sequence ID" value="PNT66284.1"/>
    <property type="molecule type" value="Genomic_DNA"/>
</dbReference>
<feature type="signal peptide" evidence="11">
    <location>
        <begin position="1"/>
        <end position="16"/>
    </location>
</feature>
<dbReference type="Pfam" id="PF08263">
    <property type="entry name" value="LRRNT_2"/>
    <property type="match status" value="1"/>
</dbReference>
<evidence type="ECO:0000313" key="14">
    <source>
        <dbReference type="EnsemblPlants" id="PNT66284"/>
    </source>
</evidence>
<dbReference type="Pfam" id="PF13855">
    <property type="entry name" value="LRR_8"/>
    <property type="match status" value="2"/>
</dbReference>
<evidence type="ECO:0000256" key="10">
    <source>
        <dbReference type="ARBA" id="ARBA00023180"/>
    </source>
</evidence>
<evidence type="ECO:0000259" key="12">
    <source>
        <dbReference type="Pfam" id="PF08263"/>
    </source>
</evidence>
<gene>
    <name evidence="13" type="ORF">BRADI_3g09612v3</name>
</gene>
<reference evidence="13" key="2">
    <citation type="submission" date="2017-06" db="EMBL/GenBank/DDBJ databases">
        <title>WGS assembly of Brachypodium distachyon.</title>
        <authorList>
            <consortium name="The International Brachypodium Initiative"/>
            <person name="Lucas S."/>
            <person name="Harmon-Smith M."/>
            <person name="Lail K."/>
            <person name="Tice H."/>
            <person name="Grimwood J."/>
            <person name="Bruce D."/>
            <person name="Barry K."/>
            <person name="Shu S."/>
            <person name="Lindquist E."/>
            <person name="Wang M."/>
            <person name="Pitluck S."/>
            <person name="Vogel J.P."/>
            <person name="Garvin D.F."/>
            <person name="Mockler T.C."/>
            <person name="Schmutz J."/>
            <person name="Rokhsar D."/>
            <person name="Bevan M.W."/>
        </authorList>
    </citation>
    <scope>NUCLEOTIDE SEQUENCE</scope>
    <source>
        <strain evidence="13">Bd21</strain>
    </source>
</reference>
<keyword evidence="5" id="KW-0812">Transmembrane</keyword>
<dbReference type="PANTHER" id="PTHR48063:SF92">
    <property type="entry name" value="LEUCINE-RICH REPEAT-CONTAINING N-TERMINAL PLANT-TYPE DOMAIN-CONTAINING PROTEIN"/>
    <property type="match status" value="1"/>
</dbReference>
<dbReference type="GO" id="GO:0005886">
    <property type="term" value="C:plasma membrane"/>
    <property type="evidence" value="ECO:0007669"/>
    <property type="project" value="UniProtKB-SubCell"/>
</dbReference>
<keyword evidence="4" id="KW-0433">Leucine-rich repeat</keyword>
<feature type="domain" description="Leucine-rich repeat-containing N-terminal plant-type" evidence="12">
    <location>
        <begin position="31"/>
        <end position="68"/>
    </location>
</feature>
<dbReference type="Proteomes" id="UP000008810">
    <property type="component" value="Chromosome 3"/>
</dbReference>
<evidence type="ECO:0000256" key="6">
    <source>
        <dbReference type="ARBA" id="ARBA00022729"/>
    </source>
</evidence>
<dbReference type="SMART" id="SM00369">
    <property type="entry name" value="LRR_TYP"/>
    <property type="match status" value="6"/>
</dbReference>
<name>A0A2K2CW82_BRADI</name>
<evidence type="ECO:0000256" key="5">
    <source>
        <dbReference type="ARBA" id="ARBA00022692"/>
    </source>
</evidence>
<dbReference type="InterPro" id="IPR013210">
    <property type="entry name" value="LRR_N_plant-typ"/>
</dbReference>
<feature type="chain" id="PRO_5033311523" description="Leucine-rich repeat-containing N-terminal plant-type domain-containing protein" evidence="11">
    <location>
        <begin position="17"/>
        <end position="410"/>
    </location>
</feature>
<dbReference type="Gramene" id="PNT66284">
    <property type="protein sequence ID" value="PNT66284"/>
    <property type="gene ID" value="BRADI_3g09612v3"/>
</dbReference>
<evidence type="ECO:0000256" key="11">
    <source>
        <dbReference type="SAM" id="SignalP"/>
    </source>
</evidence>
<dbReference type="OrthoDB" id="1907415at2759"/>
<evidence type="ECO:0000256" key="2">
    <source>
        <dbReference type="ARBA" id="ARBA00009592"/>
    </source>
</evidence>
<keyword evidence="3" id="KW-1003">Cell membrane</keyword>
<comment type="subcellular location">
    <subcellularLocation>
        <location evidence="1">Cell membrane</location>
        <topology evidence="1">Single-pass type I membrane protein</topology>
    </subcellularLocation>
</comment>
<evidence type="ECO:0000256" key="9">
    <source>
        <dbReference type="ARBA" id="ARBA00023136"/>
    </source>
</evidence>
<evidence type="ECO:0000313" key="13">
    <source>
        <dbReference type="EMBL" id="PNT66284.1"/>
    </source>
</evidence>
<dbReference type="Gene3D" id="3.80.10.10">
    <property type="entry name" value="Ribonuclease Inhibitor"/>
    <property type="match status" value="3"/>
</dbReference>
<dbReference type="AlphaFoldDB" id="A0A2K2CW82"/>
<evidence type="ECO:0000256" key="4">
    <source>
        <dbReference type="ARBA" id="ARBA00022614"/>
    </source>
</evidence>
<keyword evidence="15" id="KW-1185">Reference proteome</keyword>
<proteinExistence type="inferred from homology"/>
<dbReference type="PANTHER" id="PTHR48063">
    <property type="entry name" value="LRR RECEPTOR-LIKE KINASE"/>
    <property type="match status" value="1"/>
</dbReference>
<dbReference type="SUPFAM" id="SSF52047">
    <property type="entry name" value="RNI-like"/>
    <property type="match status" value="1"/>
</dbReference>
<dbReference type="ExpressionAtlas" id="A0A2K2CW82">
    <property type="expression patterns" value="baseline"/>
</dbReference>
<keyword evidence="10" id="KW-0325">Glycoprotein</keyword>
<evidence type="ECO:0000256" key="1">
    <source>
        <dbReference type="ARBA" id="ARBA00004251"/>
    </source>
</evidence>
<dbReference type="InParanoid" id="A0A2K2CW82"/>
<keyword evidence="8" id="KW-1133">Transmembrane helix</keyword>
<dbReference type="InterPro" id="IPR032675">
    <property type="entry name" value="LRR_dom_sf"/>
</dbReference>
<sequence length="410" mass="45814">MFALAVFLLLLTKITAYKPDTWRHEGGCISREREALLSIKAGITDDFDSLLSSWQGQDCCQWIGIKCSNRTGHVIKLDLHAWQTSLIVPHQLGNLSRLLYLGLGSGYNQLYLADLSWLRRLSLLKHLDMSNVNLSTVTGWVGTVNLLSTIEVLRLSACWLPRDDNTVHSAPYSNLTRLKILDLSFNSLETSDALSLVSGVTSLKYLNLDFNFISGPLPAELGNLSSLEVLQLSSNSVTGMVPGALMNLCNLKIFELEWNFVEGDMTEFLERLPKCAWSNFQVLNLGHNNITGSLPDWVSRMVSLSSLDLSFNRLTGALTTGIGTLSNLTYLNLCYNQMDGLITEELFSKLSDLQELHLSANSFTMKWNSDWVPPFRLQILGLKSCHLGPGFPQWLKWQKNTPPFLCPIPA</sequence>